<feature type="signal peptide" evidence="1">
    <location>
        <begin position="1"/>
        <end position="21"/>
    </location>
</feature>
<gene>
    <name evidence="2" type="ORF">VTAP4600_B0792</name>
</gene>
<evidence type="ECO:0000313" key="3">
    <source>
        <dbReference type="Proteomes" id="UP000235828"/>
    </source>
</evidence>
<name>A0A2N8ZKH6_9VIBR</name>
<keyword evidence="3" id="KW-1185">Reference proteome</keyword>
<evidence type="ECO:0000256" key="1">
    <source>
        <dbReference type="SAM" id="SignalP"/>
    </source>
</evidence>
<evidence type="ECO:0008006" key="4">
    <source>
        <dbReference type="Google" id="ProtNLM"/>
    </source>
</evidence>
<reference evidence="2 3" key="1">
    <citation type="submission" date="2017-10" db="EMBL/GenBank/DDBJ databases">
        <authorList>
            <person name="Banno H."/>
            <person name="Chua N.-H."/>
        </authorList>
    </citation>
    <scope>NUCLEOTIDE SEQUENCE [LARGE SCALE GENOMIC DNA]</scope>
    <source>
        <strain evidence="2">Vibrio tapetis CECT4600</strain>
    </source>
</reference>
<dbReference type="RefSeq" id="WP_102524664.1">
    <property type="nucleotide sequence ID" value="NZ_LT960612.1"/>
</dbReference>
<dbReference type="OrthoDB" id="6312617at2"/>
<organism evidence="2 3">
    <name type="scientific">Vibrio tapetis subsp. tapetis</name>
    <dbReference type="NCBI Taxonomy" id="1671868"/>
    <lineage>
        <taxon>Bacteria</taxon>
        <taxon>Pseudomonadati</taxon>
        <taxon>Pseudomonadota</taxon>
        <taxon>Gammaproteobacteria</taxon>
        <taxon>Vibrionales</taxon>
        <taxon>Vibrionaceae</taxon>
        <taxon>Vibrio</taxon>
    </lineage>
</organism>
<dbReference type="Proteomes" id="UP000235828">
    <property type="component" value="Chromosome B"/>
</dbReference>
<keyword evidence="1" id="KW-0732">Signal</keyword>
<dbReference type="KEGG" id="vta:B0792"/>
<feature type="chain" id="PRO_5014763802" description="Spore coat protein U domain-containing protein" evidence="1">
    <location>
        <begin position="22"/>
        <end position="162"/>
    </location>
</feature>
<proteinExistence type="predicted"/>
<protein>
    <recommendedName>
        <fullName evidence="4">Spore coat protein U domain-containing protein</fullName>
    </recommendedName>
</protein>
<dbReference type="AlphaFoldDB" id="A0A2N8ZKH6"/>
<evidence type="ECO:0000313" key="2">
    <source>
        <dbReference type="EMBL" id="SON52403.1"/>
    </source>
</evidence>
<accession>A0A2N8ZKH6</accession>
<sequence>MNKLTICAIAVTAAFTTQANAGDVQLVGYVAPVCEVNGLYTQLLDFGQIDASTQTVTANLTLKCNDADGAVVTLTSAEGGLESDDNEDFAIGYTATLTPSSMTPLVLVTAGGPGLNNVSATQGYSGSNLASGTAASLVVETASTAQWSGGYSDTLTVQITAN</sequence>
<dbReference type="EMBL" id="LT960612">
    <property type="protein sequence ID" value="SON52403.1"/>
    <property type="molecule type" value="Genomic_DNA"/>
</dbReference>